<reference evidence="9 10" key="1">
    <citation type="submission" date="2022-05" db="EMBL/GenBank/DDBJ databases">
        <authorList>
            <person name="Park J.-S."/>
        </authorList>
    </citation>
    <scope>NUCLEOTIDE SEQUENCE [LARGE SCALE GENOMIC DNA]</scope>
    <source>
        <strain evidence="9 10">2012CJ34-2</strain>
    </source>
</reference>
<evidence type="ECO:0000313" key="9">
    <source>
        <dbReference type="EMBL" id="MCL6268469.1"/>
    </source>
</evidence>
<dbReference type="InterPro" id="IPR009056">
    <property type="entry name" value="Cyt_c-like_dom"/>
</dbReference>
<evidence type="ECO:0000313" key="10">
    <source>
        <dbReference type="Proteomes" id="UP001203338"/>
    </source>
</evidence>
<keyword evidence="7" id="KW-0732">Signal</keyword>
<dbReference type="RefSeq" id="WP_249697303.1">
    <property type="nucleotide sequence ID" value="NZ_JAMFLX010000001.1"/>
</dbReference>
<organism evidence="9 10">
    <name type="scientific">Parendozoicomonas callyspongiae</name>
    <dbReference type="NCBI Taxonomy" id="2942213"/>
    <lineage>
        <taxon>Bacteria</taxon>
        <taxon>Pseudomonadati</taxon>
        <taxon>Pseudomonadota</taxon>
        <taxon>Gammaproteobacteria</taxon>
        <taxon>Oceanospirillales</taxon>
        <taxon>Endozoicomonadaceae</taxon>
        <taxon>Parendozoicomonas</taxon>
    </lineage>
</organism>
<feature type="chain" id="PRO_5046309836" evidence="7">
    <location>
        <begin position="24"/>
        <end position="107"/>
    </location>
</feature>
<dbReference type="Proteomes" id="UP001203338">
    <property type="component" value="Unassembled WGS sequence"/>
</dbReference>
<dbReference type="Pfam" id="PF13442">
    <property type="entry name" value="Cytochrome_CBB3"/>
    <property type="match status" value="1"/>
</dbReference>
<sequence>MSQSTKLSVLFAASFFTLSTAWAAPVAQKPEAVYDKSCKICHDAGIAGAPKKHAVAEWESRLKLGMDALVETVKKGKGAMPPKGMCMDCTDEDYKAVITFMSSPKQP</sequence>
<keyword evidence="10" id="KW-1185">Reference proteome</keyword>
<comment type="caution">
    <text evidence="9">The sequence shown here is derived from an EMBL/GenBank/DDBJ whole genome shotgun (WGS) entry which is preliminary data.</text>
</comment>
<dbReference type="PANTHER" id="PTHR40942:SF2">
    <property type="entry name" value="CYTOCHROME-RELATED"/>
    <property type="match status" value="1"/>
</dbReference>
<evidence type="ECO:0000259" key="8">
    <source>
        <dbReference type="PROSITE" id="PS51007"/>
    </source>
</evidence>
<evidence type="ECO:0000256" key="1">
    <source>
        <dbReference type="ARBA" id="ARBA00022448"/>
    </source>
</evidence>
<evidence type="ECO:0000256" key="5">
    <source>
        <dbReference type="ARBA" id="ARBA00023004"/>
    </source>
</evidence>
<dbReference type="EMBL" id="JAMFLX010000001">
    <property type="protein sequence ID" value="MCL6268469.1"/>
    <property type="molecule type" value="Genomic_DNA"/>
</dbReference>
<dbReference type="SUPFAM" id="SSF46626">
    <property type="entry name" value="Cytochrome c"/>
    <property type="match status" value="1"/>
</dbReference>
<evidence type="ECO:0000256" key="6">
    <source>
        <dbReference type="PROSITE-ProRule" id="PRU00433"/>
    </source>
</evidence>
<dbReference type="Gene3D" id="1.10.760.10">
    <property type="entry name" value="Cytochrome c-like domain"/>
    <property type="match status" value="1"/>
</dbReference>
<dbReference type="InterPro" id="IPR036909">
    <property type="entry name" value="Cyt_c-like_dom_sf"/>
</dbReference>
<feature type="signal peptide" evidence="7">
    <location>
        <begin position="1"/>
        <end position="23"/>
    </location>
</feature>
<dbReference type="PANTHER" id="PTHR40942">
    <property type="match status" value="1"/>
</dbReference>
<evidence type="ECO:0000256" key="4">
    <source>
        <dbReference type="ARBA" id="ARBA00022982"/>
    </source>
</evidence>
<gene>
    <name evidence="9" type="ORF">M3P05_00700</name>
</gene>
<keyword evidence="3 6" id="KW-0479">Metal-binding</keyword>
<name>A0ABT0PAU5_9GAMM</name>
<dbReference type="PRINTS" id="PR00607">
    <property type="entry name" value="CYTCHROMECIE"/>
</dbReference>
<evidence type="ECO:0000256" key="2">
    <source>
        <dbReference type="ARBA" id="ARBA00022617"/>
    </source>
</evidence>
<keyword evidence="4" id="KW-0249">Electron transport</keyword>
<proteinExistence type="predicted"/>
<accession>A0ABT0PAU5</accession>
<evidence type="ECO:0000256" key="3">
    <source>
        <dbReference type="ARBA" id="ARBA00022723"/>
    </source>
</evidence>
<dbReference type="PROSITE" id="PS51007">
    <property type="entry name" value="CYTC"/>
    <property type="match status" value="1"/>
</dbReference>
<protein>
    <submittedName>
        <fullName evidence="9">C-type cytochrome</fullName>
    </submittedName>
</protein>
<feature type="domain" description="Cytochrome c" evidence="8">
    <location>
        <begin position="25"/>
        <end position="105"/>
    </location>
</feature>
<keyword evidence="1" id="KW-0813">Transport</keyword>
<keyword evidence="2 6" id="KW-0349">Heme</keyword>
<dbReference type="InterPro" id="IPR002323">
    <property type="entry name" value="Cyt_CIE"/>
</dbReference>
<evidence type="ECO:0000256" key="7">
    <source>
        <dbReference type="SAM" id="SignalP"/>
    </source>
</evidence>
<keyword evidence="5 6" id="KW-0408">Iron</keyword>